<dbReference type="SUPFAM" id="SSF52047">
    <property type="entry name" value="RNI-like"/>
    <property type="match status" value="1"/>
</dbReference>
<organism evidence="2 3">
    <name type="scientific">Thalassiosira oceanica</name>
    <name type="common">Marine diatom</name>
    <dbReference type="NCBI Taxonomy" id="159749"/>
    <lineage>
        <taxon>Eukaryota</taxon>
        <taxon>Sar</taxon>
        <taxon>Stramenopiles</taxon>
        <taxon>Ochrophyta</taxon>
        <taxon>Bacillariophyta</taxon>
        <taxon>Coscinodiscophyceae</taxon>
        <taxon>Thalassiosirophycidae</taxon>
        <taxon>Thalassiosirales</taxon>
        <taxon>Thalassiosiraceae</taxon>
        <taxon>Thalassiosira</taxon>
    </lineage>
</organism>
<protein>
    <submittedName>
        <fullName evidence="2">Uncharacterized protein</fullName>
    </submittedName>
</protein>
<dbReference type="Gene3D" id="3.80.10.10">
    <property type="entry name" value="Ribonuclease Inhibitor"/>
    <property type="match status" value="1"/>
</dbReference>
<sequence>MFGGPRPDNSESLILSDTILNPHWEELANALQLIGCIDVLYLANVQLDERTLQRIEESVRQKGITKFDLTENGFGGGEGAQFAIDVLKSNRSVEDFRWDTNSFHSTEDVYKLVDAVLEHPAIRRLYLVDSLNEDIAAIKRLFGGVGTDTLLNVDVSFNDIKTNGDRCIPVFLSKNPQLERLILRGNHLTDDDALHIVQALKSNTNLRYLDLGCNDVSNEGRAGVYMLAVLGSSLSDPSDLKSFRKPTLIGVSVANHTCEIHGIFGKMITNVEDESEDWNTKIFLNNNGKSARWNRGGKLFWLHAARHHQGSNVSRLESEFSGDGMGLVPHVFACINTCSTYWKRTDFTVRCNLSVLFELVRDWKGPEMYQFHQA</sequence>
<keyword evidence="1" id="KW-0677">Repeat</keyword>
<dbReference type="EMBL" id="AGNL01007593">
    <property type="protein sequence ID" value="EJK71136.1"/>
    <property type="molecule type" value="Genomic_DNA"/>
</dbReference>
<dbReference type="InterPro" id="IPR001611">
    <property type="entry name" value="Leu-rich_rpt"/>
</dbReference>
<reference evidence="2 3" key="1">
    <citation type="journal article" date="2012" name="Genome Biol.">
        <title>Genome and low-iron response of an oceanic diatom adapted to chronic iron limitation.</title>
        <authorList>
            <person name="Lommer M."/>
            <person name="Specht M."/>
            <person name="Roy A.S."/>
            <person name="Kraemer L."/>
            <person name="Andreson R."/>
            <person name="Gutowska M.A."/>
            <person name="Wolf J."/>
            <person name="Bergner S.V."/>
            <person name="Schilhabel M.B."/>
            <person name="Klostermeier U.C."/>
            <person name="Beiko R.G."/>
            <person name="Rosenstiel P."/>
            <person name="Hippler M."/>
            <person name="Laroche J."/>
        </authorList>
    </citation>
    <scope>NUCLEOTIDE SEQUENCE [LARGE SCALE GENOMIC DNA]</scope>
    <source>
        <strain evidence="2 3">CCMP1005</strain>
    </source>
</reference>
<name>K0TCF7_THAOC</name>
<evidence type="ECO:0000256" key="1">
    <source>
        <dbReference type="ARBA" id="ARBA00022737"/>
    </source>
</evidence>
<dbReference type="eggNOG" id="ENOG502QU1H">
    <property type="taxonomic scope" value="Eukaryota"/>
</dbReference>
<accession>K0TCF7</accession>
<gene>
    <name evidence="2" type="ORF">THAOC_07451</name>
</gene>
<proteinExistence type="predicted"/>
<comment type="caution">
    <text evidence="2">The sequence shown here is derived from an EMBL/GenBank/DDBJ whole genome shotgun (WGS) entry which is preliminary data.</text>
</comment>
<dbReference type="SMART" id="SM00368">
    <property type="entry name" value="LRR_RI"/>
    <property type="match status" value="2"/>
</dbReference>
<dbReference type="PANTHER" id="PTHR24111:SF0">
    <property type="entry name" value="LEUCINE-RICH REPEAT-CONTAINING PROTEIN"/>
    <property type="match status" value="1"/>
</dbReference>
<keyword evidence="3" id="KW-1185">Reference proteome</keyword>
<dbReference type="Proteomes" id="UP000266841">
    <property type="component" value="Unassembled WGS sequence"/>
</dbReference>
<dbReference type="AlphaFoldDB" id="K0TCF7"/>
<evidence type="ECO:0000313" key="3">
    <source>
        <dbReference type="Proteomes" id="UP000266841"/>
    </source>
</evidence>
<dbReference type="PANTHER" id="PTHR24111">
    <property type="entry name" value="LEUCINE-RICH REPEAT-CONTAINING PROTEIN 34"/>
    <property type="match status" value="1"/>
</dbReference>
<dbReference type="InterPro" id="IPR052201">
    <property type="entry name" value="LRR-containing_regulator"/>
</dbReference>
<dbReference type="OrthoDB" id="188902at2759"/>
<evidence type="ECO:0000313" key="2">
    <source>
        <dbReference type="EMBL" id="EJK71136.1"/>
    </source>
</evidence>
<dbReference type="Pfam" id="PF13516">
    <property type="entry name" value="LRR_6"/>
    <property type="match status" value="2"/>
</dbReference>
<dbReference type="InterPro" id="IPR032675">
    <property type="entry name" value="LRR_dom_sf"/>
</dbReference>